<gene>
    <name evidence="2" type="ORF">J4G33_05925</name>
</gene>
<dbReference type="InterPro" id="IPR013096">
    <property type="entry name" value="Cupin_2"/>
</dbReference>
<dbReference type="SUPFAM" id="SSF51182">
    <property type="entry name" value="RmlC-like cupins"/>
    <property type="match status" value="1"/>
</dbReference>
<dbReference type="Proteomes" id="UP000664209">
    <property type="component" value="Unassembled WGS sequence"/>
</dbReference>
<dbReference type="EMBL" id="JAGEMK010000002">
    <property type="protein sequence ID" value="MBO1751337.1"/>
    <property type="molecule type" value="Genomic_DNA"/>
</dbReference>
<protein>
    <submittedName>
        <fullName evidence="2">Cupin domain-containing protein</fullName>
    </submittedName>
</protein>
<organism evidence="2 3">
    <name type="scientific">Actinotalea soli</name>
    <dbReference type="NCBI Taxonomy" id="2819234"/>
    <lineage>
        <taxon>Bacteria</taxon>
        <taxon>Bacillati</taxon>
        <taxon>Actinomycetota</taxon>
        <taxon>Actinomycetes</taxon>
        <taxon>Micrococcales</taxon>
        <taxon>Cellulomonadaceae</taxon>
        <taxon>Actinotalea</taxon>
    </lineage>
</organism>
<evidence type="ECO:0000313" key="3">
    <source>
        <dbReference type="Proteomes" id="UP000664209"/>
    </source>
</evidence>
<dbReference type="InterPro" id="IPR014710">
    <property type="entry name" value="RmlC-like_jellyroll"/>
</dbReference>
<accession>A0A939LU42</accession>
<dbReference type="InterPro" id="IPR011051">
    <property type="entry name" value="RmlC_Cupin_sf"/>
</dbReference>
<sequence>MRLAQRPLTDLDGAPGVAMSLLSRGTTAEHVRVDLAVLQPGASLPKHPAGQEQVFYVVTGEGRVAADDGVEHPVSAGWAVTWEPGEQHTSWADTTMTVVIIQRRGGS</sequence>
<name>A0A939LU42_9CELL</name>
<dbReference type="AlphaFoldDB" id="A0A939LU42"/>
<dbReference type="Pfam" id="PF07883">
    <property type="entry name" value="Cupin_2"/>
    <property type="match status" value="1"/>
</dbReference>
<proteinExistence type="predicted"/>
<keyword evidence="3" id="KW-1185">Reference proteome</keyword>
<evidence type="ECO:0000313" key="2">
    <source>
        <dbReference type="EMBL" id="MBO1751337.1"/>
    </source>
</evidence>
<comment type="caution">
    <text evidence="2">The sequence shown here is derived from an EMBL/GenBank/DDBJ whole genome shotgun (WGS) entry which is preliminary data.</text>
</comment>
<reference evidence="2" key="1">
    <citation type="submission" date="2021-03" db="EMBL/GenBank/DDBJ databases">
        <title>Actinotalea soli sp. nov., isolated from soil.</title>
        <authorList>
            <person name="Ping W."/>
            <person name="Zhang J."/>
        </authorList>
    </citation>
    <scope>NUCLEOTIDE SEQUENCE</scope>
    <source>
        <strain evidence="2">BY-33</strain>
    </source>
</reference>
<feature type="domain" description="Cupin type-2" evidence="1">
    <location>
        <begin position="36"/>
        <end position="99"/>
    </location>
</feature>
<dbReference type="Gene3D" id="2.60.120.10">
    <property type="entry name" value="Jelly Rolls"/>
    <property type="match status" value="1"/>
</dbReference>
<dbReference type="RefSeq" id="WP_208054998.1">
    <property type="nucleotide sequence ID" value="NZ_JAGEMK010000002.1"/>
</dbReference>
<evidence type="ECO:0000259" key="1">
    <source>
        <dbReference type="Pfam" id="PF07883"/>
    </source>
</evidence>